<dbReference type="InterPro" id="IPR008271">
    <property type="entry name" value="Ser/Thr_kinase_AS"/>
</dbReference>
<gene>
    <name evidence="9" type="ORF">H257_05767</name>
</gene>
<evidence type="ECO:0000256" key="5">
    <source>
        <dbReference type="ARBA" id="ARBA00047899"/>
    </source>
</evidence>
<feature type="domain" description="Death" evidence="8">
    <location>
        <begin position="200"/>
        <end position="279"/>
    </location>
</feature>
<keyword evidence="3 9" id="KW-0418">Kinase</keyword>
<name>W4GNA9_APHAT</name>
<feature type="domain" description="Protein kinase" evidence="7">
    <location>
        <begin position="19"/>
        <end position="268"/>
    </location>
</feature>
<keyword evidence="4" id="KW-0067">ATP-binding</keyword>
<dbReference type="Gene3D" id="3.30.200.20">
    <property type="entry name" value="Phosphorylase Kinase, domain 1"/>
    <property type="match status" value="1"/>
</dbReference>
<dbReference type="PANTHER" id="PTHR44329:SF289">
    <property type="entry name" value="SERINE_THREONINE-PROTEIN KINASE VIK"/>
    <property type="match status" value="1"/>
</dbReference>
<dbReference type="GO" id="GO:0004674">
    <property type="term" value="F:protein serine/threonine kinase activity"/>
    <property type="evidence" value="ECO:0007669"/>
    <property type="project" value="UniProtKB-EC"/>
</dbReference>
<dbReference type="PROSITE" id="PS50011">
    <property type="entry name" value="PROTEIN_KINASE_DOM"/>
    <property type="match status" value="1"/>
</dbReference>
<dbReference type="InterPro" id="IPR051681">
    <property type="entry name" value="Ser/Thr_Kinases-Pseudokinases"/>
</dbReference>
<accession>W4GNA9</accession>
<dbReference type="RefSeq" id="XP_009829038.1">
    <property type="nucleotide sequence ID" value="XM_009830736.1"/>
</dbReference>
<dbReference type="CDD" id="cd13999">
    <property type="entry name" value="STKc_MAP3K-like"/>
    <property type="match status" value="1"/>
</dbReference>
<dbReference type="PROSITE" id="PS00108">
    <property type="entry name" value="PROTEIN_KINASE_ST"/>
    <property type="match status" value="1"/>
</dbReference>
<dbReference type="GeneID" id="20807763"/>
<proteinExistence type="predicted"/>
<dbReference type="GO" id="GO:0005524">
    <property type="term" value="F:ATP binding"/>
    <property type="evidence" value="ECO:0007669"/>
    <property type="project" value="UniProtKB-KW"/>
</dbReference>
<dbReference type="InterPro" id="IPR011009">
    <property type="entry name" value="Kinase-like_dom_sf"/>
</dbReference>
<dbReference type="PIRSF" id="PIRSF000654">
    <property type="entry name" value="Integrin-linked_kinase"/>
    <property type="match status" value="1"/>
</dbReference>
<organism evidence="9">
    <name type="scientific">Aphanomyces astaci</name>
    <name type="common">Crayfish plague agent</name>
    <dbReference type="NCBI Taxonomy" id="112090"/>
    <lineage>
        <taxon>Eukaryota</taxon>
        <taxon>Sar</taxon>
        <taxon>Stramenopiles</taxon>
        <taxon>Oomycota</taxon>
        <taxon>Saprolegniomycetes</taxon>
        <taxon>Saprolegniales</taxon>
        <taxon>Verrucalvaceae</taxon>
        <taxon>Aphanomyces</taxon>
    </lineage>
</organism>
<reference evidence="9" key="1">
    <citation type="submission" date="2013-12" db="EMBL/GenBank/DDBJ databases">
        <title>The Genome Sequence of Aphanomyces astaci APO3.</title>
        <authorList>
            <consortium name="The Broad Institute Genomics Platform"/>
            <person name="Russ C."/>
            <person name="Tyler B."/>
            <person name="van West P."/>
            <person name="Dieguez-Uribeondo J."/>
            <person name="Young S.K."/>
            <person name="Zeng Q."/>
            <person name="Gargeya S."/>
            <person name="Fitzgerald M."/>
            <person name="Abouelleil A."/>
            <person name="Alvarado L."/>
            <person name="Chapman S.B."/>
            <person name="Gainer-Dewar J."/>
            <person name="Goldberg J."/>
            <person name="Griggs A."/>
            <person name="Gujja S."/>
            <person name="Hansen M."/>
            <person name="Howarth C."/>
            <person name="Imamovic A."/>
            <person name="Ireland A."/>
            <person name="Larimer J."/>
            <person name="McCowan C."/>
            <person name="Murphy C."/>
            <person name="Pearson M."/>
            <person name="Poon T.W."/>
            <person name="Priest M."/>
            <person name="Roberts A."/>
            <person name="Saif S."/>
            <person name="Shea T."/>
            <person name="Sykes S."/>
            <person name="Wortman J."/>
            <person name="Nusbaum C."/>
            <person name="Birren B."/>
        </authorList>
    </citation>
    <scope>NUCLEOTIDE SEQUENCE [LARGE SCALE GENOMIC DNA]</scope>
    <source>
        <strain evidence="9">APO3</strain>
    </source>
</reference>
<dbReference type="AlphaFoldDB" id="W4GNA9"/>
<sequence>MTAKDGVGGGWTSIPFKDLSVGDKIGGGGVGIVYRGKYRGKPVALKTLFDPRVDSALKQEFMDELLVMSKLDHPHVVEFIGACMEAPNLCFVMELCSMSLYDQLHGTNDPISIPTLVKMATNVASAMQYLHSLSPAIVHRDLKSQNVLLDASGTVKLCDFGLVCTKEGTAGTPAYMPPELLAGKPFSKAVDVYMFGVLLWEMFARDVPFRGYAIDDIQRKVLHGDRPPIPTLDCPSACQELIRQCWSADPSHRPTFDVIAQKLRQVDVTAVVHAVDDIIEEDALDSLLMGGKKKNGRR</sequence>
<dbReference type="InterPro" id="IPR000488">
    <property type="entry name" value="Death_dom"/>
</dbReference>
<evidence type="ECO:0000256" key="4">
    <source>
        <dbReference type="ARBA" id="ARBA00022840"/>
    </source>
</evidence>
<dbReference type="SUPFAM" id="SSF56112">
    <property type="entry name" value="Protein kinase-like (PK-like)"/>
    <property type="match status" value="1"/>
</dbReference>
<dbReference type="FunFam" id="3.30.200.20:FF:000034">
    <property type="entry name" value="Kinase suppressor of Ras 1"/>
    <property type="match status" value="1"/>
</dbReference>
<evidence type="ECO:0000259" key="7">
    <source>
        <dbReference type="PROSITE" id="PS50011"/>
    </source>
</evidence>
<evidence type="ECO:0000256" key="3">
    <source>
        <dbReference type="ARBA" id="ARBA00022777"/>
    </source>
</evidence>
<dbReference type="PROSITE" id="PS50017">
    <property type="entry name" value="DEATH_DOMAIN"/>
    <property type="match status" value="1"/>
</dbReference>
<dbReference type="SMART" id="SM00220">
    <property type="entry name" value="S_TKc"/>
    <property type="match status" value="1"/>
</dbReference>
<keyword evidence="1" id="KW-0808">Transferase</keyword>
<evidence type="ECO:0000259" key="8">
    <source>
        <dbReference type="PROSITE" id="PS50017"/>
    </source>
</evidence>
<dbReference type="STRING" id="112090.W4GNA9"/>
<evidence type="ECO:0000256" key="2">
    <source>
        <dbReference type="ARBA" id="ARBA00022741"/>
    </source>
</evidence>
<dbReference type="GO" id="GO:0007165">
    <property type="term" value="P:signal transduction"/>
    <property type="evidence" value="ECO:0007669"/>
    <property type="project" value="InterPro"/>
</dbReference>
<dbReference type="PANTHER" id="PTHR44329">
    <property type="entry name" value="SERINE/THREONINE-PROTEIN KINASE TNNI3K-RELATED"/>
    <property type="match status" value="1"/>
</dbReference>
<dbReference type="InterPro" id="IPR001245">
    <property type="entry name" value="Ser-Thr/Tyr_kinase_cat_dom"/>
</dbReference>
<evidence type="ECO:0000256" key="1">
    <source>
        <dbReference type="ARBA" id="ARBA00022679"/>
    </source>
</evidence>
<dbReference type="OrthoDB" id="39098at2759"/>
<evidence type="ECO:0000256" key="6">
    <source>
        <dbReference type="ARBA" id="ARBA00048679"/>
    </source>
</evidence>
<evidence type="ECO:0000313" key="9">
    <source>
        <dbReference type="EMBL" id="ETV81180.1"/>
    </source>
</evidence>
<protein>
    <submittedName>
        <fullName evidence="9">TKL protein kinase</fullName>
    </submittedName>
</protein>
<dbReference type="VEuPathDB" id="FungiDB:H257_05767"/>
<comment type="catalytic activity">
    <reaction evidence="5">
        <text>L-threonyl-[protein] + ATP = O-phospho-L-threonyl-[protein] + ADP + H(+)</text>
        <dbReference type="Rhea" id="RHEA:46608"/>
        <dbReference type="Rhea" id="RHEA-COMP:11060"/>
        <dbReference type="Rhea" id="RHEA-COMP:11605"/>
        <dbReference type="ChEBI" id="CHEBI:15378"/>
        <dbReference type="ChEBI" id="CHEBI:30013"/>
        <dbReference type="ChEBI" id="CHEBI:30616"/>
        <dbReference type="ChEBI" id="CHEBI:61977"/>
        <dbReference type="ChEBI" id="CHEBI:456216"/>
        <dbReference type="EC" id="2.7.11.1"/>
    </reaction>
</comment>
<dbReference type="InterPro" id="IPR000719">
    <property type="entry name" value="Prot_kinase_dom"/>
</dbReference>
<dbReference type="Pfam" id="PF07714">
    <property type="entry name" value="PK_Tyr_Ser-Thr"/>
    <property type="match status" value="1"/>
</dbReference>
<dbReference type="Gene3D" id="1.10.510.10">
    <property type="entry name" value="Transferase(Phosphotransferase) domain 1"/>
    <property type="match status" value="1"/>
</dbReference>
<keyword evidence="2" id="KW-0547">Nucleotide-binding</keyword>
<comment type="catalytic activity">
    <reaction evidence="6">
        <text>L-seryl-[protein] + ATP = O-phospho-L-seryl-[protein] + ADP + H(+)</text>
        <dbReference type="Rhea" id="RHEA:17989"/>
        <dbReference type="Rhea" id="RHEA-COMP:9863"/>
        <dbReference type="Rhea" id="RHEA-COMP:11604"/>
        <dbReference type="ChEBI" id="CHEBI:15378"/>
        <dbReference type="ChEBI" id="CHEBI:29999"/>
        <dbReference type="ChEBI" id="CHEBI:30616"/>
        <dbReference type="ChEBI" id="CHEBI:83421"/>
        <dbReference type="ChEBI" id="CHEBI:456216"/>
        <dbReference type="EC" id="2.7.11.1"/>
    </reaction>
</comment>
<dbReference type="EMBL" id="KI913124">
    <property type="protein sequence ID" value="ETV81180.1"/>
    <property type="molecule type" value="Genomic_DNA"/>
</dbReference>